<accession>A0A918K9T2</accession>
<dbReference type="PANTHER" id="PTHR33932:SF4">
    <property type="entry name" value="NA(+)_H(+) ANTIPORTER SUBUNIT B"/>
    <property type="match status" value="1"/>
</dbReference>
<dbReference type="AlphaFoldDB" id="A0A918K9T2"/>
<evidence type="ECO:0000256" key="5">
    <source>
        <dbReference type="ARBA" id="ARBA00022989"/>
    </source>
</evidence>
<keyword evidence="10" id="KW-1185">Reference proteome</keyword>
<feature type="transmembrane region" description="Helical" evidence="7">
    <location>
        <begin position="18"/>
        <end position="38"/>
    </location>
</feature>
<proteinExistence type="inferred from homology"/>
<feature type="transmembrane region" description="Helical" evidence="7">
    <location>
        <begin position="50"/>
        <end position="69"/>
    </location>
</feature>
<reference evidence="9 10" key="1">
    <citation type="journal article" date="2014" name="Int. J. Syst. Evol. Microbiol.">
        <title>Complete genome sequence of Corynebacterium casei LMG S-19264T (=DSM 44701T), isolated from a smear-ripened cheese.</title>
        <authorList>
            <consortium name="US DOE Joint Genome Institute (JGI-PGF)"/>
            <person name="Walter F."/>
            <person name="Albersmeier A."/>
            <person name="Kalinowski J."/>
            <person name="Ruckert C."/>
        </authorList>
    </citation>
    <scope>NUCLEOTIDE SEQUENCE [LARGE SCALE GENOMIC DNA]</scope>
    <source>
        <strain evidence="9 10">KCTC 23968</strain>
    </source>
</reference>
<feature type="domain" description="Na+/H+ antiporter MnhB subunit-related protein" evidence="8">
    <location>
        <begin position="19"/>
        <end position="140"/>
    </location>
</feature>
<feature type="transmembrane region" description="Helical" evidence="7">
    <location>
        <begin position="122"/>
        <end position="146"/>
    </location>
</feature>
<feature type="transmembrane region" description="Helical" evidence="7">
    <location>
        <begin position="81"/>
        <end position="102"/>
    </location>
</feature>
<dbReference type="InterPro" id="IPR050622">
    <property type="entry name" value="CPA3_antiporter_subunitB"/>
</dbReference>
<comment type="subcellular location">
    <subcellularLocation>
        <location evidence="1">Cell membrane</location>
        <topology evidence="1">Multi-pass membrane protein</topology>
    </subcellularLocation>
</comment>
<gene>
    <name evidence="9" type="ORF">GCM10011309_00800</name>
</gene>
<organism evidence="9 10">
    <name type="scientific">Litorimonas cladophorae</name>
    <dbReference type="NCBI Taxonomy" id="1220491"/>
    <lineage>
        <taxon>Bacteria</taxon>
        <taxon>Pseudomonadati</taxon>
        <taxon>Pseudomonadota</taxon>
        <taxon>Alphaproteobacteria</taxon>
        <taxon>Maricaulales</taxon>
        <taxon>Robiginitomaculaceae</taxon>
    </lineage>
</organism>
<evidence type="ECO:0000256" key="3">
    <source>
        <dbReference type="ARBA" id="ARBA00022475"/>
    </source>
</evidence>
<dbReference type="GO" id="GO:0005886">
    <property type="term" value="C:plasma membrane"/>
    <property type="evidence" value="ECO:0007669"/>
    <property type="project" value="UniProtKB-SubCell"/>
</dbReference>
<dbReference type="Pfam" id="PF04039">
    <property type="entry name" value="MnhB"/>
    <property type="match status" value="1"/>
</dbReference>
<dbReference type="RefSeq" id="WP_233349692.1">
    <property type="nucleotide sequence ID" value="NZ_BMYV01000001.1"/>
</dbReference>
<keyword evidence="4 7" id="KW-0812">Transmembrane</keyword>
<evidence type="ECO:0000259" key="8">
    <source>
        <dbReference type="Pfam" id="PF04039"/>
    </source>
</evidence>
<dbReference type="InterPro" id="IPR007182">
    <property type="entry name" value="MnhB"/>
</dbReference>
<evidence type="ECO:0000256" key="7">
    <source>
        <dbReference type="SAM" id="Phobius"/>
    </source>
</evidence>
<name>A0A918K9T2_9PROT</name>
<evidence type="ECO:0000256" key="4">
    <source>
        <dbReference type="ARBA" id="ARBA00022692"/>
    </source>
</evidence>
<evidence type="ECO:0000256" key="1">
    <source>
        <dbReference type="ARBA" id="ARBA00004651"/>
    </source>
</evidence>
<keyword evidence="3" id="KW-1003">Cell membrane</keyword>
<dbReference type="PANTHER" id="PTHR33932">
    <property type="entry name" value="NA(+)/H(+) ANTIPORTER SUBUNIT B"/>
    <property type="match status" value="1"/>
</dbReference>
<evidence type="ECO:0000256" key="6">
    <source>
        <dbReference type="ARBA" id="ARBA00023136"/>
    </source>
</evidence>
<protein>
    <submittedName>
        <fullName evidence="9">Cation:proton antiporter</fullName>
    </submittedName>
</protein>
<keyword evidence="6 7" id="KW-0472">Membrane</keyword>
<evidence type="ECO:0000313" key="10">
    <source>
        <dbReference type="Proteomes" id="UP000600865"/>
    </source>
</evidence>
<evidence type="ECO:0000256" key="2">
    <source>
        <dbReference type="ARBA" id="ARBA00009425"/>
    </source>
</evidence>
<dbReference type="NCBIfam" id="NF009162">
    <property type="entry name" value="PRK12508.1"/>
    <property type="match status" value="1"/>
</dbReference>
<evidence type="ECO:0000313" key="9">
    <source>
        <dbReference type="EMBL" id="GGX55923.1"/>
    </source>
</evidence>
<comment type="similarity">
    <text evidence="2">Belongs to the CPA3 antiporters (TC 2.A.63) subunit B family.</text>
</comment>
<dbReference type="Proteomes" id="UP000600865">
    <property type="component" value="Unassembled WGS sequence"/>
</dbReference>
<keyword evidence="5 7" id="KW-1133">Transmembrane helix</keyword>
<sequence length="158" mass="17162">MSDPDRDLERMLGRDPHVVLRVISKFLIPLIALFALYVQFHGDYGPGGGFQAGVILAASVILYALVFGLKAAKAAFPPRLIRYGMTLGVLLYGGTGVVTWFLGGEFLNYSVLAHDASHGQHYGILAVELGVLVTVTSVMIAIFYAFGSRQPETSNEDW</sequence>
<comment type="caution">
    <text evidence="9">The sequence shown here is derived from an EMBL/GenBank/DDBJ whole genome shotgun (WGS) entry which is preliminary data.</text>
</comment>
<dbReference type="EMBL" id="BMYV01000001">
    <property type="protein sequence ID" value="GGX55923.1"/>
    <property type="molecule type" value="Genomic_DNA"/>
</dbReference>